<dbReference type="GeneID" id="28900682"/>
<proteinExistence type="predicted"/>
<gene>
    <name evidence="2" type="ORF">L228DRAFT_271547</name>
</gene>
<dbReference type="OrthoDB" id="288590at2759"/>
<feature type="region of interest" description="Disordered" evidence="1">
    <location>
        <begin position="42"/>
        <end position="62"/>
    </location>
</feature>
<reference evidence="2 3" key="1">
    <citation type="journal article" date="2016" name="Fungal Biol.">
        <title>The genome of Xylona heveae provides a window into fungal endophytism.</title>
        <authorList>
            <person name="Gazis R."/>
            <person name="Kuo A."/>
            <person name="Riley R."/>
            <person name="LaButti K."/>
            <person name="Lipzen A."/>
            <person name="Lin J."/>
            <person name="Amirebrahimi M."/>
            <person name="Hesse C.N."/>
            <person name="Spatafora J.W."/>
            <person name="Henrissat B."/>
            <person name="Hainaut M."/>
            <person name="Grigoriev I.V."/>
            <person name="Hibbett D.S."/>
        </authorList>
    </citation>
    <scope>NUCLEOTIDE SEQUENCE [LARGE SCALE GENOMIC DNA]</scope>
    <source>
        <strain evidence="2 3">TC161</strain>
    </source>
</reference>
<dbReference type="RefSeq" id="XP_018184860.1">
    <property type="nucleotide sequence ID" value="XM_018335545.1"/>
</dbReference>
<protein>
    <submittedName>
        <fullName evidence="2">Uncharacterized protein</fullName>
    </submittedName>
</protein>
<evidence type="ECO:0000256" key="1">
    <source>
        <dbReference type="SAM" id="MobiDB-lite"/>
    </source>
</evidence>
<name>A0A164ZN95_XYLHT</name>
<evidence type="ECO:0000313" key="2">
    <source>
        <dbReference type="EMBL" id="KZF19305.1"/>
    </source>
</evidence>
<evidence type="ECO:0000313" key="3">
    <source>
        <dbReference type="Proteomes" id="UP000076632"/>
    </source>
</evidence>
<sequence length="62" mass="7263">MEKKMEVHQSKSPSYQGYEQHYYTNVDRLGKGGLKEAMTVRHDRNADEKGRRAQIQACYRST</sequence>
<accession>A0A164ZN95</accession>
<dbReference type="STRING" id="1328760.A0A164ZN95"/>
<dbReference type="Proteomes" id="UP000076632">
    <property type="component" value="Unassembled WGS sequence"/>
</dbReference>
<dbReference type="EMBL" id="KV407467">
    <property type="protein sequence ID" value="KZF19305.1"/>
    <property type="molecule type" value="Genomic_DNA"/>
</dbReference>
<dbReference type="InParanoid" id="A0A164ZN95"/>
<feature type="compositionally biased region" description="Basic and acidic residues" evidence="1">
    <location>
        <begin position="42"/>
        <end position="51"/>
    </location>
</feature>
<dbReference type="AlphaFoldDB" id="A0A164ZN95"/>
<keyword evidence="3" id="KW-1185">Reference proteome</keyword>
<organism evidence="2 3">
    <name type="scientific">Xylona heveae (strain CBS 132557 / TC161)</name>
    <dbReference type="NCBI Taxonomy" id="1328760"/>
    <lineage>
        <taxon>Eukaryota</taxon>
        <taxon>Fungi</taxon>
        <taxon>Dikarya</taxon>
        <taxon>Ascomycota</taxon>
        <taxon>Pezizomycotina</taxon>
        <taxon>Xylonomycetes</taxon>
        <taxon>Xylonales</taxon>
        <taxon>Xylonaceae</taxon>
        <taxon>Xylona</taxon>
    </lineage>
</organism>